<evidence type="ECO:0000313" key="4">
    <source>
        <dbReference type="EMBL" id="BBO70002.1"/>
    </source>
</evidence>
<dbReference type="Pfam" id="PF18128">
    <property type="entry name" value="HydF_dimer"/>
    <property type="match status" value="1"/>
</dbReference>
<dbReference type="InterPro" id="IPR006073">
    <property type="entry name" value="GTP-bd"/>
</dbReference>
<dbReference type="InterPro" id="IPR005225">
    <property type="entry name" value="Small_GTP-bd"/>
</dbReference>
<protein>
    <submittedName>
        <fullName evidence="4">[FeFe] hydrogenase H-cluster maturation GTPase HydF</fullName>
    </submittedName>
</protein>
<feature type="domain" description="Hydrogen maturase F dimerization" evidence="2">
    <location>
        <begin position="174"/>
        <end position="272"/>
    </location>
</feature>
<dbReference type="Pfam" id="PF01926">
    <property type="entry name" value="MMR_HSR1"/>
    <property type="match status" value="1"/>
</dbReference>
<dbReference type="AlphaFoldDB" id="A0A5K7YJZ3"/>
<evidence type="ECO:0000259" key="1">
    <source>
        <dbReference type="Pfam" id="PF01926"/>
    </source>
</evidence>
<sequence>MGGRESRPHIGIFGRTNVGKSSFINAITGQDISIVSDLAGTTTDPVKKSIELTGIGPVVLVDTAGLDDTSALGALRVNSTRRVLPTIDAAILLISENAISETDQALMAAFQSEAIPFLLIHNKSDLASWHNNAAPIPDKAPVLDFSSVSDQDPWPVLTALKGIIPDSAFRRQSLVGDLLSYGDMVMMIVPIDLEAPEGRLILPQVQAIRDILDNDAVAIVLKEREADVFLKRTGLRPHLVITDSSIFLKADAMIPKDVPLTGFSVMLARFKGDFDAYLEGTPKISDLKDGDRILLLESCSHHTSCDDIGRVKIPRWISQFTGRHLHFEVVAGLDDIPGKITDYALVIQCGGCMVTRRQLINRLRPAHEAGIPVTNYGMAIAYVQGVYNRAVAPFVKREAAAETYL</sequence>
<gene>
    <name evidence="4" type="ORF">DSCA_39320</name>
</gene>
<reference evidence="4 5" key="1">
    <citation type="submission" date="2019-11" db="EMBL/GenBank/DDBJ databases">
        <title>Comparative genomics of hydrocarbon-degrading Desulfosarcina strains.</title>
        <authorList>
            <person name="Watanabe M."/>
            <person name="Kojima H."/>
            <person name="Fukui M."/>
        </authorList>
    </citation>
    <scope>NUCLEOTIDE SEQUENCE [LARGE SCALE GENOMIC DNA]</scope>
    <source>
        <strain evidence="4 5">PL12</strain>
    </source>
</reference>
<dbReference type="GO" id="GO:0005737">
    <property type="term" value="C:cytoplasm"/>
    <property type="evidence" value="ECO:0007669"/>
    <property type="project" value="TreeGrafter"/>
</dbReference>
<dbReference type="NCBIfam" id="TIGR03918">
    <property type="entry name" value="GTP_HydF"/>
    <property type="match status" value="1"/>
</dbReference>
<dbReference type="GO" id="GO:0005525">
    <property type="term" value="F:GTP binding"/>
    <property type="evidence" value="ECO:0007669"/>
    <property type="project" value="InterPro"/>
</dbReference>
<evidence type="ECO:0000259" key="3">
    <source>
        <dbReference type="Pfam" id="PF18133"/>
    </source>
</evidence>
<dbReference type="Pfam" id="PF18133">
    <property type="entry name" value="HydF_tetramer"/>
    <property type="match status" value="1"/>
</dbReference>
<dbReference type="Gene3D" id="3.40.50.11420">
    <property type="match status" value="1"/>
</dbReference>
<keyword evidence="5" id="KW-1185">Reference proteome</keyword>
<feature type="domain" description="Hydrogen maturase F tetramerization" evidence="3">
    <location>
        <begin position="277"/>
        <end position="393"/>
    </location>
</feature>
<proteinExistence type="predicted"/>
<dbReference type="InterPro" id="IPR041606">
    <property type="entry name" value="HydF_dimer"/>
</dbReference>
<dbReference type="KEGG" id="dalk:DSCA_39320"/>
<dbReference type="CDD" id="cd00880">
    <property type="entry name" value="Era_like"/>
    <property type="match status" value="1"/>
</dbReference>
<dbReference type="SUPFAM" id="SSF52540">
    <property type="entry name" value="P-loop containing nucleoside triphosphate hydrolases"/>
    <property type="match status" value="1"/>
</dbReference>
<dbReference type="RefSeq" id="WP_155317987.1">
    <property type="nucleotide sequence ID" value="NZ_AP021874.1"/>
</dbReference>
<dbReference type="NCBIfam" id="TIGR00231">
    <property type="entry name" value="small_GTP"/>
    <property type="match status" value="1"/>
</dbReference>
<dbReference type="Gene3D" id="3.40.50.11410">
    <property type="match status" value="1"/>
</dbReference>
<evidence type="ECO:0000313" key="5">
    <source>
        <dbReference type="Proteomes" id="UP000427906"/>
    </source>
</evidence>
<dbReference type="PANTHER" id="PTHR42714:SF6">
    <property type="entry name" value="TRANSLATION INITIATION FACTOR IF-2"/>
    <property type="match status" value="1"/>
</dbReference>
<dbReference type="PANTHER" id="PTHR42714">
    <property type="entry name" value="TRNA MODIFICATION GTPASE GTPBP3"/>
    <property type="match status" value="1"/>
</dbReference>
<evidence type="ECO:0000259" key="2">
    <source>
        <dbReference type="Pfam" id="PF18128"/>
    </source>
</evidence>
<dbReference type="InterPro" id="IPR023873">
    <property type="entry name" value="FeFe-hyd_GTPase_HydF"/>
</dbReference>
<dbReference type="OrthoDB" id="9811338at2"/>
<name>A0A5K7YJZ3_9BACT</name>
<dbReference type="InterPro" id="IPR040644">
    <property type="entry name" value="HydF_tetramer"/>
</dbReference>
<dbReference type="GO" id="GO:0002098">
    <property type="term" value="P:tRNA wobble uridine modification"/>
    <property type="evidence" value="ECO:0007669"/>
    <property type="project" value="TreeGrafter"/>
</dbReference>
<dbReference type="Gene3D" id="3.40.50.300">
    <property type="entry name" value="P-loop containing nucleotide triphosphate hydrolases"/>
    <property type="match status" value="1"/>
</dbReference>
<organism evidence="4 5">
    <name type="scientific">Desulfosarcina alkanivorans</name>
    <dbReference type="NCBI Taxonomy" id="571177"/>
    <lineage>
        <taxon>Bacteria</taxon>
        <taxon>Pseudomonadati</taxon>
        <taxon>Thermodesulfobacteriota</taxon>
        <taxon>Desulfobacteria</taxon>
        <taxon>Desulfobacterales</taxon>
        <taxon>Desulfosarcinaceae</taxon>
        <taxon>Desulfosarcina</taxon>
    </lineage>
</organism>
<accession>A0A5K7YJZ3</accession>
<dbReference type="InterPro" id="IPR027417">
    <property type="entry name" value="P-loop_NTPase"/>
</dbReference>
<feature type="domain" description="G" evidence="1">
    <location>
        <begin position="9"/>
        <end position="123"/>
    </location>
</feature>
<dbReference type="Proteomes" id="UP000427906">
    <property type="component" value="Chromosome"/>
</dbReference>
<dbReference type="EMBL" id="AP021874">
    <property type="protein sequence ID" value="BBO70002.1"/>
    <property type="molecule type" value="Genomic_DNA"/>
</dbReference>
<dbReference type="GO" id="GO:0030488">
    <property type="term" value="P:tRNA methylation"/>
    <property type="evidence" value="ECO:0007669"/>
    <property type="project" value="TreeGrafter"/>
</dbReference>